<proteinExistence type="inferred from homology"/>
<dbReference type="InterPro" id="IPR008978">
    <property type="entry name" value="HSP20-like_chaperone"/>
</dbReference>
<dbReference type="Pfam" id="PF04969">
    <property type="entry name" value="CS"/>
    <property type="match status" value="1"/>
</dbReference>
<feature type="compositionally biased region" description="Polar residues" evidence="2">
    <location>
        <begin position="128"/>
        <end position="144"/>
    </location>
</feature>
<dbReference type="Gene3D" id="2.60.40.790">
    <property type="match status" value="1"/>
</dbReference>
<dbReference type="InterPro" id="IPR007052">
    <property type="entry name" value="CS_dom"/>
</dbReference>
<feature type="domain" description="CS" evidence="3">
    <location>
        <begin position="7"/>
        <end position="97"/>
    </location>
</feature>
<dbReference type="PANTHER" id="PTHR22932">
    <property type="entry name" value="TELOMERASE-BINDING PROTEIN P23 HSP90 CO-CHAPERONE"/>
    <property type="match status" value="1"/>
</dbReference>
<dbReference type="SUPFAM" id="SSF49764">
    <property type="entry name" value="HSP20-like chaperones"/>
    <property type="match status" value="1"/>
</dbReference>
<accession>A0A1B6F5A7</accession>
<dbReference type="CDD" id="cd06465">
    <property type="entry name" value="p23_hB-ind1_like"/>
    <property type="match status" value="1"/>
</dbReference>
<dbReference type="GO" id="GO:0006457">
    <property type="term" value="P:protein folding"/>
    <property type="evidence" value="ECO:0007669"/>
    <property type="project" value="TreeGrafter"/>
</dbReference>
<dbReference type="InterPro" id="IPR045250">
    <property type="entry name" value="p23-like"/>
</dbReference>
<evidence type="ECO:0000256" key="1">
    <source>
        <dbReference type="ARBA" id="ARBA00025733"/>
    </source>
</evidence>
<evidence type="ECO:0000313" key="4">
    <source>
        <dbReference type="EMBL" id="JAS45378.1"/>
    </source>
</evidence>
<sequence>MSSSVQLRPPPTVWAQNSYHVFVTFNVEDCKDPEIKLEQKSIYFKGNGGTDKKDYEVLIELYGEILPDDSKVSPSGRVVELKLVKKAPDSSSWPALTKDKVKFPWLKYDFSKFNDDESSDEDANNFDYSSFSPNSGDFMTPQNGNEESDDDEDLEDDSNSDIPNLS</sequence>
<dbReference type="EMBL" id="GECZ01024391">
    <property type="protein sequence ID" value="JAS45378.1"/>
    <property type="molecule type" value="Transcribed_RNA"/>
</dbReference>
<feature type="region of interest" description="Disordered" evidence="2">
    <location>
        <begin position="114"/>
        <end position="166"/>
    </location>
</feature>
<dbReference type="GO" id="GO:0005829">
    <property type="term" value="C:cytosol"/>
    <property type="evidence" value="ECO:0007669"/>
    <property type="project" value="TreeGrafter"/>
</dbReference>
<dbReference type="PANTHER" id="PTHR22932:SF1">
    <property type="entry name" value="CO-CHAPERONE PROTEIN DAF-41"/>
    <property type="match status" value="1"/>
</dbReference>
<feature type="compositionally biased region" description="Acidic residues" evidence="2">
    <location>
        <begin position="146"/>
        <end position="159"/>
    </location>
</feature>
<name>A0A1B6F5A7_9HEMI</name>
<evidence type="ECO:0000256" key="2">
    <source>
        <dbReference type="SAM" id="MobiDB-lite"/>
    </source>
</evidence>
<dbReference type="GO" id="GO:0051087">
    <property type="term" value="F:protein-folding chaperone binding"/>
    <property type="evidence" value="ECO:0007669"/>
    <property type="project" value="TreeGrafter"/>
</dbReference>
<protein>
    <recommendedName>
        <fullName evidence="3">CS domain-containing protein</fullName>
    </recommendedName>
</protein>
<dbReference type="GO" id="GO:0051879">
    <property type="term" value="F:Hsp90 protein binding"/>
    <property type="evidence" value="ECO:0007669"/>
    <property type="project" value="InterPro"/>
</dbReference>
<organism evidence="4">
    <name type="scientific">Cuerna arida</name>
    <dbReference type="NCBI Taxonomy" id="1464854"/>
    <lineage>
        <taxon>Eukaryota</taxon>
        <taxon>Metazoa</taxon>
        <taxon>Ecdysozoa</taxon>
        <taxon>Arthropoda</taxon>
        <taxon>Hexapoda</taxon>
        <taxon>Insecta</taxon>
        <taxon>Pterygota</taxon>
        <taxon>Neoptera</taxon>
        <taxon>Paraneoptera</taxon>
        <taxon>Hemiptera</taxon>
        <taxon>Auchenorrhyncha</taxon>
        <taxon>Membracoidea</taxon>
        <taxon>Cicadellidae</taxon>
        <taxon>Cicadellinae</taxon>
        <taxon>Proconiini</taxon>
        <taxon>Cuerna</taxon>
    </lineage>
</organism>
<dbReference type="GO" id="GO:0005634">
    <property type="term" value="C:nucleus"/>
    <property type="evidence" value="ECO:0007669"/>
    <property type="project" value="TreeGrafter"/>
</dbReference>
<dbReference type="GO" id="GO:0051131">
    <property type="term" value="P:chaperone-mediated protein complex assembly"/>
    <property type="evidence" value="ECO:0007669"/>
    <property type="project" value="TreeGrafter"/>
</dbReference>
<gene>
    <name evidence="4" type="ORF">g.7325</name>
</gene>
<dbReference type="FunFam" id="2.60.40.790:FF:000013">
    <property type="entry name" value="Very-long-chain (3R)-3-hydroxyacyl-CoA dehydratase"/>
    <property type="match status" value="1"/>
</dbReference>
<dbReference type="AlphaFoldDB" id="A0A1B6F5A7"/>
<evidence type="ECO:0000259" key="3">
    <source>
        <dbReference type="PROSITE" id="PS51203"/>
    </source>
</evidence>
<reference evidence="4" key="1">
    <citation type="submission" date="2015-11" db="EMBL/GenBank/DDBJ databases">
        <title>De novo transcriptome assembly of four potential Pierce s Disease insect vectors from Arizona vineyards.</title>
        <authorList>
            <person name="Tassone E.E."/>
        </authorList>
    </citation>
    <scope>NUCLEOTIDE SEQUENCE</scope>
</reference>
<dbReference type="PROSITE" id="PS51203">
    <property type="entry name" value="CS"/>
    <property type="match status" value="1"/>
</dbReference>
<comment type="similarity">
    <text evidence="1">Belongs to the p23/wos2 family.</text>
</comment>